<reference evidence="2" key="2">
    <citation type="submission" date="2020-09" db="EMBL/GenBank/DDBJ databases">
        <authorList>
            <person name="Sun Q."/>
            <person name="Kim S."/>
        </authorList>
    </citation>
    <scope>NUCLEOTIDE SEQUENCE</scope>
    <source>
        <strain evidence="2">KCTC 12710</strain>
    </source>
</reference>
<organism evidence="2 3">
    <name type="scientific">Algibacter mikhailovii</name>
    <dbReference type="NCBI Taxonomy" id="425498"/>
    <lineage>
        <taxon>Bacteria</taxon>
        <taxon>Pseudomonadati</taxon>
        <taxon>Bacteroidota</taxon>
        <taxon>Flavobacteriia</taxon>
        <taxon>Flavobacteriales</taxon>
        <taxon>Flavobacteriaceae</taxon>
        <taxon>Algibacter</taxon>
    </lineage>
</organism>
<sequence>MKKEVNFYLFFRQSIKIFGLMSRKFLNNIKGHFISRITCNMLLKFCCYIFFSGITEFDKMAYFRTFGRLT</sequence>
<name>A0A918QTZ0_9FLAO</name>
<evidence type="ECO:0000313" key="3">
    <source>
        <dbReference type="Proteomes" id="UP000636004"/>
    </source>
</evidence>
<proteinExistence type="predicted"/>
<gene>
    <name evidence="2" type="ORF">GCM10007028_04360</name>
</gene>
<dbReference type="EMBL" id="BMWZ01000001">
    <property type="protein sequence ID" value="GGZ70378.1"/>
    <property type="molecule type" value="Genomic_DNA"/>
</dbReference>
<evidence type="ECO:0000313" key="2">
    <source>
        <dbReference type="EMBL" id="GGZ70378.1"/>
    </source>
</evidence>
<dbReference type="Proteomes" id="UP000636004">
    <property type="component" value="Unassembled WGS sequence"/>
</dbReference>
<keyword evidence="1" id="KW-0472">Membrane</keyword>
<comment type="caution">
    <text evidence="2">The sequence shown here is derived from an EMBL/GenBank/DDBJ whole genome shotgun (WGS) entry which is preliminary data.</text>
</comment>
<evidence type="ECO:0000256" key="1">
    <source>
        <dbReference type="SAM" id="Phobius"/>
    </source>
</evidence>
<keyword evidence="1" id="KW-0812">Transmembrane</keyword>
<feature type="transmembrane region" description="Helical" evidence="1">
    <location>
        <begin position="33"/>
        <end position="54"/>
    </location>
</feature>
<keyword evidence="1" id="KW-1133">Transmembrane helix</keyword>
<reference evidence="2" key="1">
    <citation type="journal article" date="2014" name="Int. J. Syst. Evol. Microbiol.">
        <title>Complete genome sequence of Corynebacterium casei LMG S-19264T (=DSM 44701T), isolated from a smear-ripened cheese.</title>
        <authorList>
            <consortium name="US DOE Joint Genome Institute (JGI-PGF)"/>
            <person name="Walter F."/>
            <person name="Albersmeier A."/>
            <person name="Kalinowski J."/>
            <person name="Ruckert C."/>
        </authorList>
    </citation>
    <scope>NUCLEOTIDE SEQUENCE</scope>
    <source>
        <strain evidence="2">KCTC 12710</strain>
    </source>
</reference>
<accession>A0A918QTZ0</accession>
<protein>
    <submittedName>
        <fullName evidence="2">Uncharacterized protein</fullName>
    </submittedName>
</protein>
<dbReference type="AlphaFoldDB" id="A0A918QTZ0"/>
<keyword evidence="3" id="KW-1185">Reference proteome</keyword>